<dbReference type="AlphaFoldDB" id="A0A9P4M0I5"/>
<dbReference type="SUPFAM" id="SSF49785">
    <property type="entry name" value="Galactose-binding domain-like"/>
    <property type="match status" value="1"/>
</dbReference>
<comment type="caution">
    <text evidence="2">The sequence shown here is derived from an EMBL/GenBank/DDBJ whole genome shotgun (WGS) entry which is preliminary data.</text>
</comment>
<keyword evidence="3" id="KW-1185">Reference proteome</keyword>
<dbReference type="InterPro" id="IPR008979">
    <property type="entry name" value="Galactose-bd-like_sf"/>
</dbReference>
<evidence type="ECO:0008006" key="4">
    <source>
        <dbReference type="Google" id="ProtNLM"/>
    </source>
</evidence>
<dbReference type="Pfam" id="PF17132">
    <property type="entry name" value="Glyco_hydro_106"/>
    <property type="match status" value="1"/>
</dbReference>
<dbReference type="PANTHER" id="PTHR36848:SF2">
    <property type="entry name" value="SECRETED PROTEIN"/>
    <property type="match status" value="1"/>
</dbReference>
<dbReference type="GO" id="GO:0005975">
    <property type="term" value="P:carbohydrate metabolic process"/>
    <property type="evidence" value="ECO:0007669"/>
    <property type="project" value="InterPro"/>
</dbReference>
<dbReference type="Proteomes" id="UP000799776">
    <property type="component" value="Unassembled WGS sequence"/>
</dbReference>
<feature type="chain" id="PRO_5040258885" description="Glycoside hydrolase family 2 protein" evidence="1">
    <location>
        <begin position="21"/>
        <end position="1030"/>
    </location>
</feature>
<name>A0A9P4M0I5_9PEZI</name>
<feature type="signal peptide" evidence="1">
    <location>
        <begin position="1"/>
        <end position="20"/>
    </location>
</feature>
<keyword evidence="1" id="KW-0732">Signal</keyword>
<dbReference type="GO" id="GO:0004553">
    <property type="term" value="F:hydrolase activity, hydrolyzing O-glycosyl compounds"/>
    <property type="evidence" value="ECO:0007669"/>
    <property type="project" value="InterPro"/>
</dbReference>
<evidence type="ECO:0000313" key="3">
    <source>
        <dbReference type="Proteomes" id="UP000799776"/>
    </source>
</evidence>
<protein>
    <recommendedName>
        <fullName evidence="4">Glycoside hydrolase family 2 protein</fullName>
    </recommendedName>
</protein>
<dbReference type="OrthoDB" id="2588159at2759"/>
<reference evidence="2" key="1">
    <citation type="journal article" date="2020" name="Stud. Mycol.">
        <title>101 Dothideomycetes genomes: a test case for predicting lifestyles and emergence of pathogens.</title>
        <authorList>
            <person name="Haridas S."/>
            <person name="Albert R."/>
            <person name="Binder M."/>
            <person name="Bloem J."/>
            <person name="Labutti K."/>
            <person name="Salamov A."/>
            <person name="Andreopoulos B."/>
            <person name="Baker S."/>
            <person name="Barry K."/>
            <person name="Bills G."/>
            <person name="Bluhm B."/>
            <person name="Cannon C."/>
            <person name="Castanera R."/>
            <person name="Culley D."/>
            <person name="Daum C."/>
            <person name="Ezra D."/>
            <person name="Gonzalez J."/>
            <person name="Henrissat B."/>
            <person name="Kuo A."/>
            <person name="Liang C."/>
            <person name="Lipzen A."/>
            <person name="Lutzoni F."/>
            <person name="Magnuson J."/>
            <person name="Mondo S."/>
            <person name="Nolan M."/>
            <person name="Ohm R."/>
            <person name="Pangilinan J."/>
            <person name="Park H.-J."/>
            <person name="Ramirez L."/>
            <person name="Alfaro M."/>
            <person name="Sun H."/>
            <person name="Tritt A."/>
            <person name="Yoshinaga Y."/>
            <person name="Zwiers L.-H."/>
            <person name="Turgeon B."/>
            <person name="Goodwin S."/>
            <person name="Spatafora J."/>
            <person name="Crous P."/>
            <person name="Grigoriev I."/>
        </authorList>
    </citation>
    <scope>NUCLEOTIDE SEQUENCE</scope>
    <source>
        <strain evidence="2">CBS 121410</strain>
    </source>
</reference>
<accession>A0A9P4M0I5</accession>
<organism evidence="2 3">
    <name type="scientific">Saccharata proteae CBS 121410</name>
    <dbReference type="NCBI Taxonomy" id="1314787"/>
    <lineage>
        <taxon>Eukaryota</taxon>
        <taxon>Fungi</taxon>
        <taxon>Dikarya</taxon>
        <taxon>Ascomycota</taxon>
        <taxon>Pezizomycotina</taxon>
        <taxon>Dothideomycetes</taxon>
        <taxon>Dothideomycetes incertae sedis</taxon>
        <taxon>Botryosphaeriales</taxon>
        <taxon>Saccharataceae</taxon>
        <taxon>Saccharata</taxon>
    </lineage>
</organism>
<dbReference type="InterPro" id="IPR053161">
    <property type="entry name" value="Ulvan_degrading_GH"/>
</dbReference>
<evidence type="ECO:0000313" key="2">
    <source>
        <dbReference type="EMBL" id="KAF2090207.1"/>
    </source>
</evidence>
<dbReference type="PANTHER" id="PTHR36848">
    <property type="entry name" value="DNA-BINDING PROTEIN (PUTATIVE SECRETED PROTEIN)-RELATED"/>
    <property type="match status" value="1"/>
</dbReference>
<evidence type="ECO:0000256" key="1">
    <source>
        <dbReference type="SAM" id="SignalP"/>
    </source>
</evidence>
<proteinExistence type="predicted"/>
<gene>
    <name evidence="2" type="ORF">K490DRAFT_36539</name>
</gene>
<sequence>MKSLNPATFLLVALALLVSANPYDQAGAAFDYGTFNDPSAPVRPRFRYWLPDASVDKNIVAADIESSASIGADCVEFLPFYNYGGGDGAYTPGLDWVTYGFGTPAYLDIFRTAIQAHKDNDLVMDFALGPNQGQGVPANADDDGLQWDLVSTLTYLIIPETNVTSDGYLLILPFHSTALLVIPGWGTGELVALISALVLSKTKVTEDLSSYTGNSAVSYLNLTLSHDSLTDHTSCVSPTGHVSLSFAQQSSGIENHIFAFYQTKTLHKNLEFPNNKTQTIWDVGSYIVDHYSPKGARVVADFLEQYVFPNGVKELMMDVGNYGWEDSIEMKSNISWTPAIPERTKAKFGYDIRPYLPIIMWGEKNINVQSTDPGSIRCAFDSEDAGRGYINDFRSTLEDLYREYIQELTKWLNESLGLQSSAQISYNLPMDMAVNIPFVNAPECESLQFRNSIDAYRQFAGAAQLAGKRVISNEMGAEAFKAYALTIPHLLFDVARAVAGGVNQVVLHGQTYTGNCTLTTWPGYTSFPYVFAEMYSKKQPAWDHGFSDALNYIARIQHIQQQGIPRTDVAIYNKVSATDTTFPTVYQSSDLMQHGKLKPLLTPDNFKLPQARVENGLLSPIGPAYKALVLPDKSNLTSEAIDSLKDYADAGLPIIIGYEIGYYPLSSTGGQAKVEASFAKLKERRNVYTVGNSTVANTLHSIGLSPRISVRTNGTWYTTWRTTESIDYAFIHCDNLSAHGQVQVLNTKTPYFFDAWTGEKTAVLNYDVVGDRTVIPLSLAGNQSLIIAFADSGLDDAVYPHFHVTSLPSNVIGYEFTKSDELVLKVDASSTEYESSNVVLSNGKTHAISSRYSISPSFSLQNWNLTAEHWEAPPNMDDASVIGSKRNTTHTLSSLVSWDQIPALTNASGIGYYSTSITWPSFNGTADSAYITFSEVLHTLRLYVNGQKLPPPDVNAARADLGPYLKEGRNEILVVVPTTMWNYLRSIFGELLQAGYPPSLESMGALPDKTQNGLVGEVVITPYFNVVVRG</sequence>
<dbReference type="Gene3D" id="2.60.120.260">
    <property type="entry name" value="Galactose-binding domain-like"/>
    <property type="match status" value="1"/>
</dbReference>
<dbReference type="EMBL" id="ML978713">
    <property type="protein sequence ID" value="KAF2090207.1"/>
    <property type="molecule type" value="Genomic_DNA"/>
</dbReference>